<evidence type="ECO:0000313" key="6">
    <source>
        <dbReference type="Proteomes" id="UP000295388"/>
    </source>
</evidence>
<sequence>MSAPTKTVRDRYTEDQIAGFYAAGYWAPSSFNALVAEEAERRGDQTFIFDSTTSLTYADLREKALRLAVGLRRQGVERGDRVAVQLPNWTDFAVVAAALSRIGAILVPIMPIYREEEVGYVLRHSGAVAAVTCEEFRGFGHLAMFEELRSSTPDLRTVYVARATGSADAPALDSLVVDGDLAELDAEAGPDSSPDDGFLIVYTSGTTSRPKGCYHTFNTVRASATAIMKSLDYTENDVEFGPSPVTHSTGLVTSVVLPLIAGAKSYLMEAWDPQEGLNRIEQHGCTVTVTATPFLQMLMGAYDPSKHDASSMRLWVCAGSPIPGAIVEKSHELLGFQTLSLYGRSENFLTTMCTVSDPPERSVTSDGSALQGAEVKVVGGDGLEVPRGEEGDIAYRGPSHMIEYYDDPEQTAELFTPEGFSRSGDLGRMDTDGFVRVTGRLKDIIIRGGLNISAREIEDHLLRHPAIASVAIVGMPDERLGEKVCAYVVLAEGQPAVTLDDITALLHEHKVATQKLPERLEIVPAMPMTATGKIQKHVLRADIQAKLG</sequence>
<dbReference type="RefSeq" id="WP_133801994.1">
    <property type="nucleotide sequence ID" value="NZ_SNWQ01000010.1"/>
</dbReference>
<protein>
    <submittedName>
        <fullName evidence="5">Cyclohexanecarboxylate-CoA ligase</fullName>
    </submittedName>
</protein>
<dbReference type="Proteomes" id="UP000295388">
    <property type="component" value="Unassembled WGS sequence"/>
</dbReference>
<proteinExistence type="inferred from homology"/>
<evidence type="ECO:0000313" key="5">
    <source>
        <dbReference type="EMBL" id="TDO46852.1"/>
    </source>
</evidence>
<dbReference type="Gene3D" id="3.30.300.30">
    <property type="match status" value="1"/>
</dbReference>
<dbReference type="OrthoDB" id="9803968at2"/>
<dbReference type="PANTHER" id="PTHR43201">
    <property type="entry name" value="ACYL-COA SYNTHETASE"/>
    <property type="match status" value="1"/>
</dbReference>
<keyword evidence="2 5" id="KW-0436">Ligase</keyword>
<dbReference type="Pfam" id="PF00501">
    <property type="entry name" value="AMP-binding"/>
    <property type="match status" value="1"/>
</dbReference>
<dbReference type="InterPro" id="IPR000873">
    <property type="entry name" value="AMP-dep_synth/lig_dom"/>
</dbReference>
<dbReference type="GO" id="GO:0031956">
    <property type="term" value="F:medium-chain fatty acid-CoA ligase activity"/>
    <property type="evidence" value="ECO:0007669"/>
    <property type="project" value="TreeGrafter"/>
</dbReference>
<dbReference type="SUPFAM" id="SSF56801">
    <property type="entry name" value="Acetyl-CoA synthetase-like"/>
    <property type="match status" value="1"/>
</dbReference>
<reference evidence="5 6" key="1">
    <citation type="submission" date="2019-03" db="EMBL/GenBank/DDBJ databases">
        <title>Genomic Encyclopedia of Type Strains, Phase III (KMG-III): the genomes of soil and plant-associated and newly described type strains.</title>
        <authorList>
            <person name="Whitman W."/>
        </authorList>
    </citation>
    <scope>NUCLEOTIDE SEQUENCE [LARGE SCALE GENOMIC DNA]</scope>
    <source>
        <strain evidence="5 6">VKM Ac-2527</strain>
    </source>
</reference>
<accession>A0A4R6KDA0</accession>
<dbReference type="InterPro" id="IPR025110">
    <property type="entry name" value="AMP-bd_C"/>
</dbReference>
<dbReference type="AlphaFoldDB" id="A0A4R6KDA0"/>
<feature type="domain" description="AMP-dependent synthetase/ligase" evidence="3">
    <location>
        <begin position="36"/>
        <end position="405"/>
    </location>
</feature>
<keyword evidence="6" id="KW-1185">Reference proteome</keyword>
<dbReference type="InterPro" id="IPR020845">
    <property type="entry name" value="AMP-binding_CS"/>
</dbReference>
<dbReference type="PANTHER" id="PTHR43201:SF5">
    <property type="entry name" value="MEDIUM-CHAIN ACYL-COA LIGASE ACSF2, MITOCHONDRIAL"/>
    <property type="match status" value="1"/>
</dbReference>
<comment type="caution">
    <text evidence="5">The sequence shown here is derived from an EMBL/GenBank/DDBJ whole genome shotgun (WGS) entry which is preliminary data.</text>
</comment>
<evidence type="ECO:0000259" key="3">
    <source>
        <dbReference type="Pfam" id="PF00501"/>
    </source>
</evidence>
<dbReference type="EMBL" id="SNWQ01000010">
    <property type="protein sequence ID" value="TDO46852.1"/>
    <property type="molecule type" value="Genomic_DNA"/>
</dbReference>
<dbReference type="InterPro" id="IPR042099">
    <property type="entry name" value="ANL_N_sf"/>
</dbReference>
<dbReference type="PROSITE" id="PS00455">
    <property type="entry name" value="AMP_BINDING"/>
    <property type="match status" value="1"/>
</dbReference>
<dbReference type="Pfam" id="PF13193">
    <property type="entry name" value="AMP-binding_C"/>
    <property type="match status" value="1"/>
</dbReference>
<dbReference type="Gene3D" id="3.40.50.12780">
    <property type="entry name" value="N-terminal domain of ligase-like"/>
    <property type="match status" value="1"/>
</dbReference>
<organism evidence="5 6">
    <name type="scientific">Kribbella caucasensis</name>
    <dbReference type="NCBI Taxonomy" id="2512215"/>
    <lineage>
        <taxon>Bacteria</taxon>
        <taxon>Bacillati</taxon>
        <taxon>Actinomycetota</taxon>
        <taxon>Actinomycetes</taxon>
        <taxon>Propionibacteriales</taxon>
        <taxon>Kribbellaceae</taxon>
        <taxon>Kribbella</taxon>
    </lineage>
</organism>
<evidence type="ECO:0000256" key="2">
    <source>
        <dbReference type="ARBA" id="ARBA00022598"/>
    </source>
</evidence>
<gene>
    <name evidence="5" type="ORF">EV643_110235</name>
</gene>
<evidence type="ECO:0000256" key="1">
    <source>
        <dbReference type="ARBA" id="ARBA00006432"/>
    </source>
</evidence>
<name>A0A4R6KDA0_9ACTN</name>
<dbReference type="InterPro" id="IPR045851">
    <property type="entry name" value="AMP-bd_C_sf"/>
</dbReference>
<evidence type="ECO:0000259" key="4">
    <source>
        <dbReference type="Pfam" id="PF13193"/>
    </source>
</evidence>
<comment type="similarity">
    <text evidence="1">Belongs to the ATP-dependent AMP-binding enzyme family.</text>
</comment>
<dbReference type="GO" id="GO:0006631">
    <property type="term" value="P:fatty acid metabolic process"/>
    <property type="evidence" value="ECO:0007669"/>
    <property type="project" value="TreeGrafter"/>
</dbReference>
<feature type="domain" description="AMP-binding enzyme C-terminal" evidence="4">
    <location>
        <begin position="456"/>
        <end position="533"/>
    </location>
</feature>